<dbReference type="PANTHER" id="PTHR42850">
    <property type="entry name" value="METALLOPHOSPHOESTERASE"/>
    <property type="match status" value="1"/>
</dbReference>
<dbReference type="PANTHER" id="PTHR42850:SF4">
    <property type="entry name" value="ZINC-DEPENDENT ENDOPOLYPHOSPHATASE"/>
    <property type="match status" value="1"/>
</dbReference>
<name>A0A1I3RJC0_9FLAO</name>
<dbReference type="Pfam" id="PF00149">
    <property type="entry name" value="Metallophos"/>
    <property type="match status" value="1"/>
</dbReference>
<evidence type="ECO:0000259" key="1">
    <source>
        <dbReference type="PROSITE" id="PS00125"/>
    </source>
</evidence>
<feature type="domain" description="Serine/threonine specific protein phosphatases" evidence="1">
    <location>
        <begin position="69"/>
        <end position="74"/>
    </location>
</feature>
<dbReference type="GO" id="GO:0110154">
    <property type="term" value="P:RNA decapping"/>
    <property type="evidence" value="ECO:0007669"/>
    <property type="project" value="TreeGrafter"/>
</dbReference>
<dbReference type="InterPro" id="IPR006186">
    <property type="entry name" value="Ser/Thr-sp_prot-phosphatase"/>
</dbReference>
<sequence length="249" mass="28672">MKMKALSRTLVIGDIHGAYKALVQVLERAKITEEDKLIFLGDYVDGWSGSVEVVRLLMELNRKQECVFLRGNHESLTIDWMHGHNENIQWLSHGGSATVKSYEAISIEEKAEHCSFLEDLLYYYIDNKNRLFVHGGFTNQRGVEAEFYKEYLTWDRTLWEMALAINPNLSVEDSMYPKRLKNYNEIFIGHTPVTYCGFTIPTKAANVWNIDTGAAFYGKVSVMDVDTNEFWQSDSVVELYPNEFGRNGK</sequence>
<dbReference type="PRINTS" id="PR00114">
    <property type="entry name" value="STPHPHTASE"/>
</dbReference>
<proteinExistence type="predicted"/>
<dbReference type="GO" id="GO:0016791">
    <property type="term" value="F:phosphatase activity"/>
    <property type="evidence" value="ECO:0007669"/>
    <property type="project" value="TreeGrafter"/>
</dbReference>
<evidence type="ECO:0000313" key="3">
    <source>
        <dbReference type="Proteomes" id="UP000243887"/>
    </source>
</evidence>
<accession>A0A1I3RJC0</accession>
<dbReference type="InterPro" id="IPR004843">
    <property type="entry name" value="Calcineurin-like_PHP"/>
</dbReference>
<gene>
    <name evidence="2" type="ORF">SAMN04487893_10831</name>
</gene>
<dbReference type="InterPro" id="IPR050126">
    <property type="entry name" value="Ap4A_hydrolase"/>
</dbReference>
<dbReference type="InterPro" id="IPR029052">
    <property type="entry name" value="Metallo-depent_PP-like"/>
</dbReference>
<dbReference type="STRING" id="1150112.SAMN04487893_10831"/>
<organism evidence="2 3">
    <name type="scientific">Myroides guanonis</name>
    <dbReference type="NCBI Taxonomy" id="1150112"/>
    <lineage>
        <taxon>Bacteria</taxon>
        <taxon>Pseudomonadati</taxon>
        <taxon>Bacteroidota</taxon>
        <taxon>Flavobacteriia</taxon>
        <taxon>Flavobacteriales</taxon>
        <taxon>Flavobacteriaceae</taxon>
        <taxon>Myroides</taxon>
    </lineage>
</organism>
<dbReference type="Gene3D" id="3.60.21.10">
    <property type="match status" value="1"/>
</dbReference>
<dbReference type="AlphaFoldDB" id="A0A1I3RJC0"/>
<dbReference type="CDD" id="cd00144">
    <property type="entry name" value="MPP_PPP_family"/>
    <property type="match status" value="1"/>
</dbReference>
<reference evidence="3" key="1">
    <citation type="submission" date="2016-10" db="EMBL/GenBank/DDBJ databases">
        <authorList>
            <person name="Varghese N."/>
            <person name="Submissions S."/>
        </authorList>
    </citation>
    <scope>NUCLEOTIDE SEQUENCE [LARGE SCALE GENOMIC DNA]</scope>
    <source>
        <strain evidence="3">DSM 26542</strain>
    </source>
</reference>
<dbReference type="Proteomes" id="UP000243887">
    <property type="component" value="Unassembled WGS sequence"/>
</dbReference>
<dbReference type="GO" id="GO:0005737">
    <property type="term" value="C:cytoplasm"/>
    <property type="evidence" value="ECO:0007669"/>
    <property type="project" value="TreeGrafter"/>
</dbReference>
<keyword evidence="3" id="KW-1185">Reference proteome</keyword>
<dbReference type="GO" id="GO:0008803">
    <property type="term" value="F:bis(5'-nucleosyl)-tetraphosphatase (symmetrical) activity"/>
    <property type="evidence" value="ECO:0007669"/>
    <property type="project" value="TreeGrafter"/>
</dbReference>
<dbReference type="PROSITE" id="PS00125">
    <property type="entry name" value="SER_THR_PHOSPHATASE"/>
    <property type="match status" value="1"/>
</dbReference>
<dbReference type="EMBL" id="FORU01000008">
    <property type="protein sequence ID" value="SFJ45829.1"/>
    <property type="molecule type" value="Genomic_DNA"/>
</dbReference>
<dbReference type="SUPFAM" id="SSF56300">
    <property type="entry name" value="Metallo-dependent phosphatases"/>
    <property type="match status" value="1"/>
</dbReference>
<protein>
    <submittedName>
        <fullName evidence="2">Serine/threonine protein phosphatase 1</fullName>
    </submittedName>
</protein>
<evidence type="ECO:0000313" key="2">
    <source>
        <dbReference type="EMBL" id="SFJ45829.1"/>
    </source>
</evidence>